<evidence type="ECO:0000313" key="2">
    <source>
        <dbReference type="Proteomes" id="UP000245845"/>
    </source>
</evidence>
<gene>
    <name evidence="1" type="ORF">A8806_101134</name>
</gene>
<comment type="caution">
    <text evidence="1">The sequence shown here is derived from an EMBL/GenBank/DDBJ whole genome shotgun (WGS) entry which is preliminary data.</text>
</comment>
<organism evidence="1 2">
    <name type="scientific">Faecalicatena orotica</name>
    <dbReference type="NCBI Taxonomy" id="1544"/>
    <lineage>
        <taxon>Bacteria</taxon>
        <taxon>Bacillati</taxon>
        <taxon>Bacillota</taxon>
        <taxon>Clostridia</taxon>
        <taxon>Lachnospirales</taxon>
        <taxon>Lachnospiraceae</taxon>
        <taxon>Faecalicatena</taxon>
    </lineage>
</organism>
<keyword evidence="2" id="KW-1185">Reference proteome</keyword>
<sequence>MAEKELLNALSEMMDSKFEALKRDVVLNMATKEDIRNMATKEDIQNMATKEDMLNMATKEDIRNMVTKDDIADLVTKEDLRYAENVILSEVDRVQEKSNMHYHELKEDICQLRREVRSMNVEGLRYRVERLEAIVL</sequence>
<protein>
    <submittedName>
        <fullName evidence="1">Uncharacterized protein</fullName>
    </submittedName>
</protein>
<accession>A0A2Y9B864</accession>
<dbReference type="Proteomes" id="UP000245845">
    <property type="component" value="Unassembled WGS sequence"/>
</dbReference>
<dbReference type="RefSeq" id="WP_181368529.1">
    <property type="nucleotide sequence ID" value="NZ_BAAACK010000007.1"/>
</dbReference>
<name>A0A2Y9B864_9FIRM</name>
<proteinExistence type="predicted"/>
<evidence type="ECO:0000313" key="1">
    <source>
        <dbReference type="EMBL" id="PWJ31847.1"/>
    </source>
</evidence>
<dbReference type="EMBL" id="QGDL01000001">
    <property type="protein sequence ID" value="PWJ31847.1"/>
    <property type="molecule type" value="Genomic_DNA"/>
</dbReference>
<reference evidence="1 2" key="1">
    <citation type="submission" date="2018-05" db="EMBL/GenBank/DDBJ databases">
        <title>The Hungate 1000. A catalogue of reference genomes from the rumen microbiome.</title>
        <authorList>
            <person name="Kelly W."/>
        </authorList>
    </citation>
    <scope>NUCLEOTIDE SEQUENCE [LARGE SCALE GENOMIC DNA]</scope>
    <source>
        <strain evidence="1 2">NLAE-zl-C242</strain>
    </source>
</reference>
<dbReference type="AlphaFoldDB" id="A0A2Y9B864"/>